<dbReference type="SMART" id="SM00382">
    <property type="entry name" value="AAA"/>
    <property type="match status" value="1"/>
</dbReference>
<dbReference type="Gene3D" id="1.10.8.60">
    <property type="match status" value="1"/>
</dbReference>
<dbReference type="Pfam" id="PF02954">
    <property type="entry name" value="HTH_8"/>
    <property type="match status" value="1"/>
</dbReference>
<dbReference type="InterPro" id="IPR002078">
    <property type="entry name" value="Sigma_54_int"/>
</dbReference>
<evidence type="ECO:0000256" key="3">
    <source>
        <dbReference type="ARBA" id="ARBA00023015"/>
    </source>
</evidence>
<dbReference type="PROSITE" id="PS00676">
    <property type="entry name" value="SIGMA54_INTERACT_2"/>
    <property type="match status" value="1"/>
</dbReference>
<dbReference type="GO" id="GO:0005524">
    <property type="term" value="F:ATP binding"/>
    <property type="evidence" value="ECO:0007669"/>
    <property type="project" value="UniProtKB-KW"/>
</dbReference>
<keyword evidence="7" id="KW-1185">Reference proteome</keyword>
<keyword evidence="1" id="KW-0547">Nucleotide-binding</keyword>
<dbReference type="InterPro" id="IPR058031">
    <property type="entry name" value="AAA_lid_NorR"/>
</dbReference>
<dbReference type="EMBL" id="NGJS01000002">
    <property type="protein sequence ID" value="RSU00260.1"/>
    <property type="molecule type" value="Genomic_DNA"/>
</dbReference>
<dbReference type="SUPFAM" id="SSF46689">
    <property type="entry name" value="Homeodomain-like"/>
    <property type="match status" value="1"/>
</dbReference>
<keyword evidence="3" id="KW-0805">Transcription regulation</keyword>
<feature type="domain" description="Sigma-54 factor interaction" evidence="5">
    <location>
        <begin position="299"/>
        <end position="524"/>
    </location>
</feature>
<accession>A0A430A1K6</accession>
<dbReference type="CDD" id="cd00009">
    <property type="entry name" value="AAA"/>
    <property type="match status" value="1"/>
</dbReference>
<comment type="caution">
    <text evidence="6">The sequence shown here is derived from an EMBL/GenBank/DDBJ whole genome shotgun (WGS) entry which is preliminary data.</text>
</comment>
<evidence type="ECO:0000313" key="7">
    <source>
        <dbReference type="Proteomes" id="UP000287857"/>
    </source>
</evidence>
<dbReference type="GO" id="GO:0006355">
    <property type="term" value="P:regulation of DNA-templated transcription"/>
    <property type="evidence" value="ECO:0007669"/>
    <property type="project" value="InterPro"/>
</dbReference>
<dbReference type="Pfam" id="PF25601">
    <property type="entry name" value="AAA_lid_14"/>
    <property type="match status" value="1"/>
</dbReference>
<reference evidence="6 7" key="1">
    <citation type="submission" date="2017-05" db="EMBL/GenBank/DDBJ databases">
        <title>Vagococcus spp. assemblies.</title>
        <authorList>
            <person name="Gulvik C.A."/>
        </authorList>
    </citation>
    <scope>NUCLEOTIDE SEQUENCE [LARGE SCALE GENOMIC DNA]</scope>
    <source>
        <strain evidence="6 7">SS1995</strain>
    </source>
</reference>
<dbReference type="Proteomes" id="UP000287857">
    <property type="component" value="Unassembled WGS sequence"/>
</dbReference>
<evidence type="ECO:0000313" key="6">
    <source>
        <dbReference type="EMBL" id="RSU00260.1"/>
    </source>
</evidence>
<dbReference type="InterPro" id="IPR002197">
    <property type="entry name" value="HTH_Fis"/>
</dbReference>
<dbReference type="InterPro" id="IPR009057">
    <property type="entry name" value="Homeodomain-like_sf"/>
</dbReference>
<evidence type="ECO:0000259" key="5">
    <source>
        <dbReference type="PROSITE" id="PS50045"/>
    </source>
</evidence>
<gene>
    <name evidence="6" type="ORF">CBF37_02890</name>
</gene>
<dbReference type="PANTHER" id="PTHR32071">
    <property type="entry name" value="TRANSCRIPTIONAL REGULATORY PROTEIN"/>
    <property type="match status" value="1"/>
</dbReference>
<protein>
    <recommendedName>
        <fullName evidence="5">Sigma-54 factor interaction domain-containing protein</fullName>
    </recommendedName>
</protein>
<proteinExistence type="predicted"/>
<dbReference type="Gene3D" id="1.10.10.60">
    <property type="entry name" value="Homeodomain-like"/>
    <property type="match status" value="1"/>
</dbReference>
<dbReference type="PROSITE" id="PS50045">
    <property type="entry name" value="SIGMA54_INTERACT_4"/>
    <property type="match status" value="1"/>
</dbReference>
<dbReference type="FunFam" id="3.40.50.300:FF:000006">
    <property type="entry name" value="DNA-binding transcriptional regulator NtrC"/>
    <property type="match status" value="1"/>
</dbReference>
<keyword evidence="2" id="KW-0067">ATP-binding</keyword>
<dbReference type="InterPro" id="IPR027417">
    <property type="entry name" value="P-loop_NTPase"/>
</dbReference>
<dbReference type="PANTHER" id="PTHR32071:SF101">
    <property type="entry name" value="ACETOIN DEHYDROGENASE OPERON TRANSCRIPTIONAL ACTIVATOR ACOR"/>
    <property type="match status" value="1"/>
</dbReference>
<dbReference type="AlphaFoldDB" id="A0A430A1K6"/>
<evidence type="ECO:0000256" key="4">
    <source>
        <dbReference type="ARBA" id="ARBA00023163"/>
    </source>
</evidence>
<dbReference type="Pfam" id="PF00158">
    <property type="entry name" value="Sigma54_activat"/>
    <property type="match status" value="1"/>
</dbReference>
<evidence type="ECO:0000256" key="1">
    <source>
        <dbReference type="ARBA" id="ARBA00022741"/>
    </source>
</evidence>
<dbReference type="SUPFAM" id="SSF52540">
    <property type="entry name" value="P-loop containing nucleoside triphosphate hydrolases"/>
    <property type="match status" value="1"/>
</dbReference>
<dbReference type="OrthoDB" id="9771372at2"/>
<dbReference type="InterPro" id="IPR029016">
    <property type="entry name" value="GAF-like_dom_sf"/>
</dbReference>
<organism evidence="6 7">
    <name type="scientific">Vagococcus vulneris</name>
    <dbReference type="NCBI Taxonomy" id="1977869"/>
    <lineage>
        <taxon>Bacteria</taxon>
        <taxon>Bacillati</taxon>
        <taxon>Bacillota</taxon>
        <taxon>Bacilli</taxon>
        <taxon>Lactobacillales</taxon>
        <taxon>Enterococcaceae</taxon>
        <taxon>Vagococcus</taxon>
    </lineage>
</organism>
<sequence length="603" mass="69604">MRVTKDTWLNYVNYNQLDKIDISFQVADSWKYCLNNNVNPYAEEGIERISLNRLNNVRHDLAHIIELVKYEVNRYQDYFRVAKPIFILTDQNGVIVWRDGHHETKTLANNIRFYNGSVWTEKAVGTNAIGISLRTGESSIVTEYEHFSRASHPFTCQAVPIIDEKNDIIACLNVSTPENQEDSSLTLLALEMTAKNIHDKLLIKEQKNQESKLKDCLKTEYISGMICNEKREIISISDDWDQKISEWYMKKSSSFEQKMKLVGDYSVTPLKNEDTIVGYFYQILLTNHLAAKEYVSFGIHSKNVKYQKYLSQLLKSAESKLPIHIYGETGSGKEVSAKTIHYNSLVKNAPLITLNCGAFNDSLLESELFGYASGAFTGASKAGYQGKIRQADGGTLFLDEIDSMSSRMQVALLRVLEEKIVHPVGSTDFYTVNFRLVTASNKNLKELVAAGKFREDLFYRIYVLPLTLPALRERPEDIEVLIEHFCKKNKWTPKWKSLLLEEALNYHWPGNIREFMNFLERVHLFYPITEPSKFQIQQLMLQGAVRELQNEQLLDIDRAIVSEKSQIEFVLKENNYHITKTAKQLNMARSTLYRKIDKYHIVF</sequence>
<dbReference type="GO" id="GO:0043565">
    <property type="term" value="F:sequence-specific DNA binding"/>
    <property type="evidence" value="ECO:0007669"/>
    <property type="project" value="InterPro"/>
</dbReference>
<dbReference type="InterPro" id="IPR003593">
    <property type="entry name" value="AAA+_ATPase"/>
</dbReference>
<evidence type="ECO:0000256" key="2">
    <source>
        <dbReference type="ARBA" id="ARBA00022840"/>
    </source>
</evidence>
<dbReference type="Gene3D" id="3.40.50.300">
    <property type="entry name" value="P-loop containing nucleotide triphosphate hydrolases"/>
    <property type="match status" value="1"/>
</dbReference>
<keyword evidence="4" id="KW-0804">Transcription</keyword>
<name>A0A430A1K6_9ENTE</name>
<dbReference type="InterPro" id="IPR025943">
    <property type="entry name" value="Sigma_54_int_dom_ATP-bd_2"/>
</dbReference>
<dbReference type="Gene3D" id="3.30.450.40">
    <property type="match status" value="1"/>
</dbReference>
<dbReference type="RefSeq" id="WP_125983212.1">
    <property type="nucleotide sequence ID" value="NZ_NGJS01000002.1"/>
</dbReference>